<name>A0AAU9T9X9_EUPED</name>
<sequence length="432" mass="47455">MKKKKQKKPADATDVPIDVPLSGAAAGNTEGTILGSAEIASTIKERDAIIAREDLKIEEIRDILKATLELIKTKRTVPTGVTKKVKETYTLLLTSLVHRKEWKNAQRRIALEELKVRTDLQEQIQEKELLLQQTRSVKRTPPRTTNQRKRPAMSPPQGPEEDVSVDQEGNFTLVTRKKKKVRITPTTEVAQTETAERASVNQEDSSDKVKKKRKKKKKNDTRDKTATVERVELRPNMTGEPGTKWTTVTNETKKPKRKQRSEAVLITPGENRSSCEVLKALRSKLCLGDLAIVRSVRNARKGGLLIEFQGSVKDRSALAKRITEAAGGNVAVRHLVLTTTVVINGLDAATTVEEVKASLGQSFGDGVEQLKVNITKPNKWGAVRPFVEVELTGASTLEAVGKVKVGFAGAVGGRTINPGPVPILRAVTSVLR</sequence>
<proteinExistence type="predicted"/>
<evidence type="ECO:0000256" key="1">
    <source>
        <dbReference type="SAM" id="MobiDB-lite"/>
    </source>
</evidence>
<dbReference type="Proteomes" id="UP001153954">
    <property type="component" value="Unassembled WGS sequence"/>
</dbReference>
<evidence type="ECO:0000313" key="2">
    <source>
        <dbReference type="EMBL" id="CAH2083334.1"/>
    </source>
</evidence>
<organism evidence="2 3">
    <name type="scientific">Euphydryas editha</name>
    <name type="common">Edith's checkerspot</name>
    <dbReference type="NCBI Taxonomy" id="104508"/>
    <lineage>
        <taxon>Eukaryota</taxon>
        <taxon>Metazoa</taxon>
        <taxon>Ecdysozoa</taxon>
        <taxon>Arthropoda</taxon>
        <taxon>Hexapoda</taxon>
        <taxon>Insecta</taxon>
        <taxon>Pterygota</taxon>
        <taxon>Neoptera</taxon>
        <taxon>Endopterygota</taxon>
        <taxon>Lepidoptera</taxon>
        <taxon>Glossata</taxon>
        <taxon>Ditrysia</taxon>
        <taxon>Papilionoidea</taxon>
        <taxon>Nymphalidae</taxon>
        <taxon>Nymphalinae</taxon>
        <taxon>Euphydryas</taxon>
    </lineage>
</organism>
<evidence type="ECO:0000313" key="3">
    <source>
        <dbReference type="Proteomes" id="UP001153954"/>
    </source>
</evidence>
<feature type="compositionally biased region" description="Polar residues" evidence="1">
    <location>
        <begin position="184"/>
        <end position="203"/>
    </location>
</feature>
<feature type="region of interest" description="Disordered" evidence="1">
    <location>
        <begin position="132"/>
        <end position="227"/>
    </location>
</feature>
<gene>
    <name evidence="2" type="ORF">EEDITHA_LOCUS65</name>
</gene>
<dbReference type="EMBL" id="CAKOGL010000001">
    <property type="protein sequence ID" value="CAH2083334.1"/>
    <property type="molecule type" value="Genomic_DNA"/>
</dbReference>
<comment type="caution">
    <text evidence="2">The sequence shown here is derived from an EMBL/GenBank/DDBJ whole genome shotgun (WGS) entry which is preliminary data.</text>
</comment>
<accession>A0AAU9T9X9</accession>
<evidence type="ECO:0008006" key="4">
    <source>
        <dbReference type="Google" id="ProtNLM"/>
    </source>
</evidence>
<feature type="compositionally biased region" description="Basic residues" evidence="1">
    <location>
        <begin position="136"/>
        <end position="151"/>
    </location>
</feature>
<dbReference type="AlphaFoldDB" id="A0AAU9T9X9"/>
<keyword evidence="3" id="KW-1185">Reference proteome</keyword>
<reference evidence="2" key="1">
    <citation type="submission" date="2022-03" db="EMBL/GenBank/DDBJ databases">
        <authorList>
            <person name="Tunstrom K."/>
        </authorList>
    </citation>
    <scope>NUCLEOTIDE SEQUENCE</scope>
</reference>
<feature type="compositionally biased region" description="Basic residues" evidence="1">
    <location>
        <begin position="209"/>
        <end position="219"/>
    </location>
</feature>
<protein>
    <recommendedName>
        <fullName evidence="4">Gag-like protein</fullName>
    </recommendedName>
</protein>